<dbReference type="RefSeq" id="WP_099862863.1">
    <property type="nucleotide sequence ID" value="NZ_PEOG01000050.1"/>
</dbReference>
<evidence type="ECO:0000313" key="2">
    <source>
        <dbReference type="Proteomes" id="UP000231501"/>
    </source>
</evidence>
<protein>
    <submittedName>
        <fullName evidence="1">Uncharacterized protein</fullName>
    </submittedName>
</protein>
<name>A0A2G9C8M6_9BURK</name>
<keyword evidence="2" id="KW-1185">Reference proteome</keyword>
<dbReference type="AlphaFoldDB" id="A0A2G9C8M6"/>
<dbReference type="OrthoDB" id="9901703at2"/>
<sequence>MSERRITLDPIVTVHDIAEARTVLLGQVERYADWEFFVCKGAEHVNVKGVLRDKTAEDFASTPVSMLVAIRNDPAQPAATRCAAMDAINERFLADDDTQAEIVRVANKLAARRELEDVLDRRERRAELARVTDTPALAMESSEA</sequence>
<dbReference type="Proteomes" id="UP000231501">
    <property type="component" value="Unassembled WGS sequence"/>
</dbReference>
<organism evidence="1 2">
    <name type="scientific">Roseateles chitinivorans</name>
    <dbReference type="NCBI Taxonomy" id="2917965"/>
    <lineage>
        <taxon>Bacteria</taxon>
        <taxon>Pseudomonadati</taxon>
        <taxon>Pseudomonadota</taxon>
        <taxon>Betaproteobacteria</taxon>
        <taxon>Burkholderiales</taxon>
        <taxon>Sphaerotilaceae</taxon>
        <taxon>Roseateles</taxon>
    </lineage>
</organism>
<comment type="caution">
    <text evidence="1">The sequence shown here is derived from an EMBL/GenBank/DDBJ whole genome shotgun (WGS) entry which is preliminary data.</text>
</comment>
<evidence type="ECO:0000313" key="1">
    <source>
        <dbReference type="EMBL" id="PIM51899.1"/>
    </source>
</evidence>
<gene>
    <name evidence="1" type="ORF">CS062_17390</name>
</gene>
<proteinExistence type="predicted"/>
<accession>A0A2G9C8M6</accession>
<dbReference type="EMBL" id="PEOG01000050">
    <property type="protein sequence ID" value="PIM51899.1"/>
    <property type="molecule type" value="Genomic_DNA"/>
</dbReference>
<reference evidence="1 2" key="1">
    <citation type="submission" date="2017-11" db="EMBL/GenBank/DDBJ databases">
        <title>Draft genome sequence of Mitsuaria sp. HWN-4.</title>
        <authorList>
            <person name="Gundlapally S.R."/>
        </authorList>
    </citation>
    <scope>NUCLEOTIDE SEQUENCE [LARGE SCALE GENOMIC DNA]</scope>
    <source>
        <strain evidence="1 2">HWN-4</strain>
    </source>
</reference>